<feature type="compositionally biased region" description="Low complexity" evidence="1">
    <location>
        <begin position="144"/>
        <end position="170"/>
    </location>
</feature>
<dbReference type="AlphaFoldDB" id="A0A5C4RAY4"/>
<protein>
    <submittedName>
        <fullName evidence="2">Uncharacterized protein</fullName>
    </submittedName>
</protein>
<keyword evidence="3" id="KW-1185">Reference proteome</keyword>
<evidence type="ECO:0000313" key="3">
    <source>
        <dbReference type="Proteomes" id="UP000304880"/>
    </source>
</evidence>
<evidence type="ECO:0000313" key="2">
    <source>
        <dbReference type="EMBL" id="TNH41078.1"/>
    </source>
</evidence>
<evidence type="ECO:0000256" key="1">
    <source>
        <dbReference type="SAM" id="MobiDB-lite"/>
    </source>
</evidence>
<proteinExistence type="predicted"/>
<organism evidence="2 3">
    <name type="scientific">Paracoccus haeundaensis</name>
    <dbReference type="NCBI Taxonomy" id="225362"/>
    <lineage>
        <taxon>Bacteria</taxon>
        <taxon>Pseudomonadati</taxon>
        <taxon>Pseudomonadota</taxon>
        <taxon>Alphaproteobacteria</taxon>
        <taxon>Rhodobacterales</taxon>
        <taxon>Paracoccaceae</taxon>
        <taxon>Paracoccus</taxon>
    </lineage>
</organism>
<dbReference type="RefSeq" id="WP_139597583.1">
    <property type="nucleotide sequence ID" value="NZ_VDDC01000002.1"/>
</dbReference>
<accession>A0A5C4RAY4</accession>
<sequence>MARGFLAGAATGGLVGVLALAGLSLAVPLAPPGRGALSIGMPIGSEFGSGGDVSPTLPAPSAASLRDAATPAAVPAPQDEPAPVTNDTMRPSLQPTDRMPAQPAPDMAADAPGLTLRGDTPVTVTGPAPQPAIRAAQDGLPRIAPSDDAPMDRAPAMPAPALDLSLPPDLTDLRRMERD</sequence>
<comment type="caution">
    <text evidence="2">The sequence shown here is derived from an EMBL/GenBank/DDBJ whole genome shotgun (WGS) entry which is preliminary data.</text>
</comment>
<dbReference type="Proteomes" id="UP000304880">
    <property type="component" value="Unassembled WGS sequence"/>
</dbReference>
<gene>
    <name evidence="2" type="ORF">FHD67_01405</name>
</gene>
<feature type="compositionally biased region" description="Polar residues" evidence="1">
    <location>
        <begin position="85"/>
        <end position="95"/>
    </location>
</feature>
<feature type="region of interest" description="Disordered" evidence="1">
    <location>
        <begin position="50"/>
        <end position="179"/>
    </location>
</feature>
<feature type="compositionally biased region" description="Low complexity" evidence="1">
    <location>
        <begin position="99"/>
        <end position="112"/>
    </location>
</feature>
<reference evidence="2 3" key="1">
    <citation type="submission" date="2019-06" db="EMBL/GenBank/DDBJ databases">
        <authorList>
            <person name="Li J."/>
        </authorList>
    </citation>
    <scope>NUCLEOTIDE SEQUENCE [LARGE SCALE GENOMIC DNA]</scope>
    <source>
        <strain evidence="2 3">CGMCC 1.8012</strain>
    </source>
</reference>
<dbReference type="EMBL" id="VDDC01000002">
    <property type="protein sequence ID" value="TNH41078.1"/>
    <property type="molecule type" value="Genomic_DNA"/>
</dbReference>
<name>A0A5C4RAY4_9RHOB</name>